<dbReference type="EMBL" id="JACWEZ010000005">
    <property type="protein sequence ID" value="MBD1222921.1"/>
    <property type="molecule type" value="Genomic_DNA"/>
</dbReference>
<sequence>MSDFNLKKEIEKCREEMIMLSYNNALTSEVVVSTSMKLDKLINEYLKKAC</sequence>
<dbReference type="Gene3D" id="4.10.280.10">
    <property type="entry name" value="Helix-loop-helix DNA-binding domain"/>
    <property type="match status" value="1"/>
</dbReference>
<accession>A0ABR7VNQ1</accession>
<evidence type="ECO:0000313" key="2">
    <source>
        <dbReference type="Proteomes" id="UP000621631"/>
    </source>
</evidence>
<dbReference type="Proteomes" id="UP000621631">
    <property type="component" value="Unassembled WGS sequence"/>
</dbReference>
<dbReference type="InterPro" id="IPR036638">
    <property type="entry name" value="HLH_DNA-bd_sf"/>
</dbReference>
<evidence type="ECO:0000313" key="1">
    <source>
        <dbReference type="EMBL" id="MBD1222921.1"/>
    </source>
</evidence>
<dbReference type="SUPFAM" id="SSF140500">
    <property type="entry name" value="BAS1536-like"/>
    <property type="match status" value="1"/>
</dbReference>
<dbReference type="GeneID" id="71512995"/>
<organism evidence="1 2">
    <name type="scientific">Virgibacillus halodenitrificans</name>
    <name type="common">Bacillus halodenitrificans</name>
    <dbReference type="NCBI Taxonomy" id="1482"/>
    <lineage>
        <taxon>Bacteria</taxon>
        <taxon>Bacillati</taxon>
        <taxon>Bacillota</taxon>
        <taxon>Bacilli</taxon>
        <taxon>Bacillales</taxon>
        <taxon>Bacillaceae</taxon>
        <taxon>Virgibacillus</taxon>
    </lineage>
</organism>
<gene>
    <name evidence="1" type="ORF">IC602_09935</name>
</gene>
<name>A0ABR7VNQ1_VIRHA</name>
<dbReference type="Pfam" id="PF09388">
    <property type="entry name" value="SpoOE-like"/>
    <property type="match status" value="1"/>
</dbReference>
<dbReference type="InterPro" id="IPR037208">
    <property type="entry name" value="Spo0E-like_sf"/>
</dbReference>
<comment type="caution">
    <text evidence="1">The sequence shown here is derived from an EMBL/GenBank/DDBJ whole genome shotgun (WGS) entry which is preliminary data.</text>
</comment>
<proteinExistence type="predicted"/>
<dbReference type="InterPro" id="IPR018540">
    <property type="entry name" value="Spo0E-like"/>
</dbReference>
<protein>
    <submittedName>
        <fullName evidence="1">Aspartyl-phosphate phosphatase Spo0E family protein</fullName>
    </submittedName>
</protein>
<dbReference type="RefSeq" id="WP_071648068.1">
    <property type="nucleotide sequence ID" value="NZ_CP017962.1"/>
</dbReference>
<reference evidence="1 2" key="1">
    <citation type="submission" date="2020-09" db="EMBL/GenBank/DDBJ databases">
        <title>Draft Genome Sequences of Oil-Oxidizing Bacteria Halomonas titanicae, Marinobacter lutaoensis, and Virgibacillus halodenitrificans Isolated from Highly Saline Environments.</title>
        <authorList>
            <person name="Grouzdev D.S."/>
            <person name="Sokolova D.S."/>
            <person name="Semenova E.M."/>
            <person name="Borzenkov I.A."/>
            <person name="Bidzhieva S.K."/>
            <person name="Poltaraus A.B."/>
            <person name="Nazina T.N."/>
        </authorList>
    </citation>
    <scope>NUCLEOTIDE SEQUENCE [LARGE SCALE GENOMIC DNA]</scope>
    <source>
        <strain evidence="1 2">VKM B-3472D</strain>
    </source>
</reference>
<keyword evidence="2" id="KW-1185">Reference proteome</keyword>